<keyword evidence="4" id="KW-0482">Metalloprotease</keyword>
<dbReference type="PANTHER" id="PTHR35797:SF1">
    <property type="entry name" value="PROTEASE"/>
    <property type="match status" value="1"/>
</dbReference>
<dbReference type="PANTHER" id="PTHR35797">
    <property type="entry name" value="PROTEASE-RELATED"/>
    <property type="match status" value="1"/>
</dbReference>
<keyword evidence="2" id="KW-0812">Transmembrane</keyword>
<evidence type="ECO:0000313" key="4">
    <source>
        <dbReference type="EMBL" id="MBO1306869.1"/>
    </source>
</evidence>
<feature type="transmembrane region" description="Helical" evidence="2">
    <location>
        <begin position="221"/>
        <end position="240"/>
    </location>
</feature>
<protein>
    <submittedName>
        <fullName evidence="4">CPBP family intramembrane metalloprotease</fullName>
    </submittedName>
</protein>
<evidence type="ECO:0000259" key="3">
    <source>
        <dbReference type="Pfam" id="PF02517"/>
    </source>
</evidence>
<feature type="transmembrane region" description="Helical" evidence="2">
    <location>
        <begin position="141"/>
        <end position="162"/>
    </location>
</feature>
<keyword evidence="2" id="KW-1133">Transmembrane helix</keyword>
<evidence type="ECO:0000313" key="5">
    <source>
        <dbReference type="Proteomes" id="UP000664601"/>
    </source>
</evidence>
<proteinExistence type="inferred from homology"/>
<feature type="transmembrane region" description="Helical" evidence="2">
    <location>
        <begin position="39"/>
        <end position="58"/>
    </location>
</feature>
<reference evidence="4 5" key="1">
    <citation type="submission" date="2021-03" db="EMBL/GenBank/DDBJ databases">
        <title>Enterococcal diversity collection.</title>
        <authorList>
            <person name="Gilmore M.S."/>
            <person name="Schwartzman J."/>
            <person name="Van Tyne D."/>
            <person name="Martin M."/>
            <person name="Earl A.M."/>
            <person name="Manson A.L."/>
            <person name="Straub T."/>
            <person name="Salamzade R."/>
            <person name="Saavedra J."/>
            <person name="Lebreton F."/>
            <person name="Prichula J."/>
            <person name="Schaufler K."/>
            <person name="Gaca A."/>
            <person name="Sgardioli B."/>
            <person name="Wagenaar J."/>
            <person name="Strong T."/>
        </authorList>
    </citation>
    <scope>NUCLEOTIDE SEQUENCE [LARGE SCALE GENOMIC DNA]</scope>
    <source>
        <strain evidence="4 5">669A</strain>
    </source>
</reference>
<comment type="caution">
    <text evidence="4">The sequence shown here is derived from an EMBL/GenBank/DDBJ whole genome shotgun (WGS) entry which is preliminary data.</text>
</comment>
<dbReference type="InterPro" id="IPR003675">
    <property type="entry name" value="Rce1/LyrA-like_dom"/>
</dbReference>
<dbReference type="RefSeq" id="WP_207673790.1">
    <property type="nucleotide sequence ID" value="NZ_JAFREM010000018.1"/>
</dbReference>
<feature type="domain" description="CAAX prenyl protease 2/Lysostaphin resistance protein A-like" evidence="3">
    <location>
        <begin position="108"/>
        <end position="211"/>
    </location>
</feature>
<keyword evidence="2" id="KW-0472">Membrane</keyword>
<dbReference type="GO" id="GO:0008237">
    <property type="term" value="F:metallopeptidase activity"/>
    <property type="evidence" value="ECO:0007669"/>
    <property type="project" value="UniProtKB-KW"/>
</dbReference>
<dbReference type="Pfam" id="PF02517">
    <property type="entry name" value="Rce1-like"/>
    <property type="match status" value="1"/>
</dbReference>
<sequence>MTSKQTIQLYLKISFGLMIPTAIIFILLNSIGIATSGNFLGILGLVIGGGSTAIAGIITAKRSGRVTSYATILKEFFRLKQPILAYLLVLLFLLLNFGLKLQPFSPGNFVSLFLVSILFGGIEEIGWRYMFQPTLEKDRSFFVATIVTFLAWGGWHLLYFVVDGSLFSMTPLSLLSFLIGLLGNSFILGSLFSITKSLWLCVFYHACLNAFTQVLGANSLVYSILAASISVVFACGLVYYSEMKVNKSLPE</sequence>
<accession>A0ABS3LB61</accession>
<name>A0ABS3LB61_9ENTE</name>
<feature type="transmembrane region" description="Helical" evidence="2">
    <location>
        <begin position="9"/>
        <end position="33"/>
    </location>
</feature>
<dbReference type="EMBL" id="JAFREM010000018">
    <property type="protein sequence ID" value="MBO1306869.1"/>
    <property type="molecule type" value="Genomic_DNA"/>
</dbReference>
<gene>
    <name evidence="4" type="ORF">JZO70_11895</name>
</gene>
<dbReference type="InterPro" id="IPR042150">
    <property type="entry name" value="MmRce1-like"/>
</dbReference>
<evidence type="ECO:0000256" key="2">
    <source>
        <dbReference type="SAM" id="Phobius"/>
    </source>
</evidence>
<evidence type="ECO:0000256" key="1">
    <source>
        <dbReference type="ARBA" id="ARBA00009067"/>
    </source>
</evidence>
<dbReference type="Proteomes" id="UP000664601">
    <property type="component" value="Unassembled WGS sequence"/>
</dbReference>
<keyword evidence="4" id="KW-0645">Protease</keyword>
<keyword evidence="4" id="KW-0378">Hydrolase</keyword>
<feature type="transmembrane region" description="Helical" evidence="2">
    <location>
        <begin position="174"/>
        <end position="191"/>
    </location>
</feature>
<feature type="transmembrane region" description="Helical" evidence="2">
    <location>
        <begin position="79"/>
        <end position="97"/>
    </location>
</feature>
<comment type="similarity">
    <text evidence="1">Belongs to the UPF0177 family.</text>
</comment>
<feature type="transmembrane region" description="Helical" evidence="2">
    <location>
        <begin position="109"/>
        <end position="129"/>
    </location>
</feature>
<organism evidence="4 5">
    <name type="scientific">Candidatus Enterococcus moelleringii</name>
    <dbReference type="NCBI Taxonomy" id="2815325"/>
    <lineage>
        <taxon>Bacteria</taxon>
        <taxon>Bacillati</taxon>
        <taxon>Bacillota</taxon>
        <taxon>Bacilli</taxon>
        <taxon>Lactobacillales</taxon>
        <taxon>Enterococcaceae</taxon>
        <taxon>Enterococcus</taxon>
    </lineage>
</organism>
<keyword evidence="5" id="KW-1185">Reference proteome</keyword>